<feature type="domain" description="Ketopantoate reductase C-terminal" evidence="5">
    <location>
        <begin position="217"/>
        <end position="335"/>
    </location>
</feature>
<name>J6F0Y7_TRIAS</name>
<dbReference type="Gene3D" id="1.10.1040.10">
    <property type="entry name" value="N-(1-d-carboxylethyl)-l-norvaline Dehydrogenase, domain 2"/>
    <property type="match status" value="1"/>
</dbReference>
<dbReference type="InterPro" id="IPR013752">
    <property type="entry name" value="KPA_reductase"/>
</dbReference>
<evidence type="ECO:0000256" key="2">
    <source>
        <dbReference type="ARBA" id="ARBA00022857"/>
    </source>
</evidence>
<dbReference type="HOGENOM" id="CLU_031468_2_0_1"/>
<dbReference type="InterPro" id="IPR036291">
    <property type="entry name" value="NAD(P)-bd_dom_sf"/>
</dbReference>
<comment type="similarity">
    <text evidence="1">Belongs to the ketopantoate reductase family.</text>
</comment>
<dbReference type="PANTHER" id="PTHR21708">
    <property type="entry name" value="PROBABLE 2-DEHYDROPANTOATE 2-REDUCTASE"/>
    <property type="match status" value="1"/>
</dbReference>
<dbReference type="Gene3D" id="3.40.50.720">
    <property type="entry name" value="NAD(P)-binding Rossmann-like Domain"/>
    <property type="match status" value="1"/>
</dbReference>
<dbReference type="Pfam" id="PF08546">
    <property type="entry name" value="ApbA_C"/>
    <property type="match status" value="1"/>
</dbReference>
<dbReference type="RefSeq" id="XP_014181913.1">
    <property type="nucleotide sequence ID" value="XM_014326438.1"/>
</dbReference>
<dbReference type="NCBIfam" id="TIGR00745">
    <property type="entry name" value="apbA_panE"/>
    <property type="match status" value="1"/>
</dbReference>
<evidence type="ECO:0000259" key="4">
    <source>
        <dbReference type="Pfam" id="PF02558"/>
    </source>
</evidence>
<evidence type="ECO:0000313" key="7">
    <source>
        <dbReference type="Proteomes" id="UP000002748"/>
    </source>
</evidence>
<dbReference type="PANTHER" id="PTHR21708:SF30">
    <property type="entry name" value="2-DEHYDROPANTOATE 2-REDUCTASE-RELATED"/>
    <property type="match status" value="1"/>
</dbReference>
<keyword evidence="2" id="KW-0521">NADP</keyword>
<protein>
    <recommendedName>
        <fullName evidence="8">2-dehydropantoate 2-reductase</fullName>
    </recommendedName>
</protein>
<dbReference type="KEGG" id="tasa:A1Q1_08291"/>
<evidence type="ECO:0000313" key="6">
    <source>
        <dbReference type="EMBL" id="EJT50589.1"/>
    </source>
</evidence>
<feature type="domain" description="Ketopantoate reductase N-terminal" evidence="4">
    <location>
        <begin position="26"/>
        <end position="169"/>
    </location>
</feature>
<dbReference type="SUPFAM" id="SSF48179">
    <property type="entry name" value="6-phosphogluconate dehydrogenase C-terminal domain-like"/>
    <property type="match status" value="1"/>
</dbReference>
<dbReference type="FunFam" id="1.10.1040.10:FF:000017">
    <property type="entry name" value="2-dehydropantoate 2-reductase"/>
    <property type="match status" value="1"/>
</dbReference>
<dbReference type="InterPro" id="IPR013328">
    <property type="entry name" value="6PGD_dom2"/>
</dbReference>
<dbReference type="InterPro" id="IPR003710">
    <property type="entry name" value="ApbA"/>
</dbReference>
<dbReference type="InterPro" id="IPR013332">
    <property type="entry name" value="KPR_N"/>
</dbReference>
<dbReference type="InterPro" id="IPR051402">
    <property type="entry name" value="KPR-Related"/>
</dbReference>
<dbReference type="GO" id="GO:0015940">
    <property type="term" value="P:pantothenate biosynthetic process"/>
    <property type="evidence" value="ECO:0007669"/>
    <property type="project" value="InterPro"/>
</dbReference>
<dbReference type="Pfam" id="PF02558">
    <property type="entry name" value="ApbA"/>
    <property type="match status" value="1"/>
</dbReference>
<evidence type="ECO:0000259" key="5">
    <source>
        <dbReference type="Pfam" id="PF08546"/>
    </source>
</evidence>
<dbReference type="GeneID" id="25991803"/>
<dbReference type="EMBL" id="ALBS01000097">
    <property type="protein sequence ID" value="EJT50589.1"/>
    <property type="molecule type" value="Genomic_DNA"/>
</dbReference>
<gene>
    <name evidence="6" type="ORF">A1Q1_08291</name>
</gene>
<dbReference type="GO" id="GO:0008677">
    <property type="term" value="F:2-dehydropantoate 2-reductase activity"/>
    <property type="evidence" value="ECO:0007669"/>
    <property type="project" value="InterPro"/>
</dbReference>
<proteinExistence type="inferred from homology"/>
<dbReference type="InterPro" id="IPR008927">
    <property type="entry name" value="6-PGluconate_DH-like_C_sf"/>
</dbReference>
<dbReference type="AlphaFoldDB" id="J6F0Y7"/>
<dbReference type="GO" id="GO:0005737">
    <property type="term" value="C:cytoplasm"/>
    <property type="evidence" value="ECO:0007669"/>
    <property type="project" value="TreeGrafter"/>
</dbReference>
<reference evidence="6 7" key="1">
    <citation type="journal article" date="2012" name="Eukaryot. Cell">
        <title>Draft genome sequence of CBS 2479, the standard type strain of Trichosporon asahii.</title>
        <authorList>
            <person name="Yang R.Y."/>
            <person name="Li H.T."/>
            <person name="Zhu H."/>
            <person name="Zhou G.P."/>
            <person name="Wang M."/>
            <person name="Wang L."/>
        </authorList>
    </citation>
    <scope>NUCLEOTIDE SEQUENCE [LARGE SCALE GENOMIC DNA]</scope>
    <source>
        <strain evidence="7">ATCC 90039 / CBS 2479 / JCM 2466 / KCTC 7840 / NCYC 2677 / UAMH 7654</strain>
    </source>
</reference>
<dbReference type="Proteomes" id="UP000002748">
    <property type="component" value="Unassembled WGS sequence"/>
</dbReference>
<dbReference type="OrthoDB" id="3609at2759"/>
<accession>J6F0Y7</accession>
<dbReference type="VEuPathDB" id="FungiDB:A1Q1_08291"/>
<evidence type="ECO:0008006" key="8">
    <source>
        <dbReference type="Google" id="ProtNLM"/>
    </source>
</evidence>
<evidence type="ECO:0000256" key="3">
    <source>
        <dbReference type="ARBA" id="ARBA00023002"/>
    </source>
</evidence>
<comment type="caution">
    <text evidence="6">The sequence shown here is derived from an EMBL/GenBank/DDBJ whole genome shotgun (WGS) entry which is preliminary data.</text>
</comment>
<organism evidence="6 7">
    <name type="scientific">Trichosporon asahii var. asahii (strain ATCC 90039 / CBS 2479 / JCM 2466 / KCTC 7840 / NBRC 103889/ NCYC 2677 / UAMH 7654)</name>
    <name type="common">Yeast</name>
    <dbReference type="NCBI Taxonomy" id="1186058"/>
    <lineage>
        <taxon>Eukaryota</taxon>
        <taxon>Fungi</taxon>
        <taxon>Dikarya</taxon>
        <taxon>Basidiomycota</taxon>
        <taxon>Agaricomycotina</taxon>
        <taxon>Tremellomycetes</taxon>
        <taxon>Trichosporonales</taxon>
        <taxon>Trichosporonaceae</taxon>
        <taxon>Trichosporon</taxon>
    </lineage>
</organism>
<dbReference type="SUPFAM" id="SSF51735">
    <property type="entry name" value="NAD(P)-binding Rossmann-fold domains"/>
    <property type="match status" value="1"/>
</dbReference>
<evidence type="ECO:0000256" key="1">
    <source>
        <dbReference type="ARBA" id="ARBA00007870"/>
    </source>
</evidence>
<keyword evidence="3" id="KW-0560">Oxidoreductase</keyword>
<sequence>MLPSLRTLSSVSRMTQTSAAKQPRALVFGLGAIGGIYAAILKRSNACDVSIVARSTYDGVKKHGLRFNSEKHGNEVAQFGDNVFRDTKEAAASGSFDYVLCANKALLDAKPSLAELISPVIGPETAIVLLQNGVGNEVPLHAAFPKNTILSAVVWTGGRVVPTTDGSVEVAQFAREGLTIGVDHAEGADPEQEKAQLDRFVDILHKGGSTDTVTTDDIQSARWIKVIWNCAWNSLTAVTRVRTNHIFQSSEGAADLSLELMREVTAVAKAKGLNIPDGTPEKLLNDVQVVPGPGLPSSMMMDNEAGRPMEVEVILGTPVREGKRLGVPVPILTTLSTGATPTGDPLNLCMMMRLTWTTTKRKATEQE</sequence>